<dbReference type="Proteomes" id="UP000179807">
    <property type="component" value="Unassembled WGS sequence"/>
</dbReference>
<feature type="active site" description="Proton donor" evidence="6">
    <location>
        <position position="325"/>
    </location>
</feature>
<dbReference type="Gene3D" id="3.30.379.10">
    <property type="entry name" value="Chitobiase/beta-hexosaminidase domain 2-like"/>
    <property type="match status" value="1"/>
</dbReference>
<dbReference type="VEuPathDB" id="TrichDB:TRFO_20216"/>
<keyword evidence="11" id="KW-1185">Reference proteome</keyword>
<evidence type="ECO:0000256" key="5">
    <source>
        <dbReference type="ARBA" id="ARBA00023295"/>
    </source>
</evidence>
<dbReference type="GeneID" id="94835978"/>
<evidence type="ECO:0000256" key="6">
    <source>
        <dbReference type="PIRSR" id="PIRSR625705-1"/>
    </source>
</evidence>
<dbReference type="SUPFAM" id="SSF55545">
    <property type="entry name" value="beta-N-acetylhexosaminidase-like domain"/>
    <property type="match status" value="1"/>
</dbReference>
<protein>
    <recommendedName>
        <fullName evidence="3">beta-N-acetylhexosaminidase</fullName>
        <ecNumber evidence="3">3.2.1.52</ecNumber>
    </recommendedName>
</protein>
<dbReference type="Pfam" id="PF02838">
    <property type="entry name" value="Glyco_hydro_20b"/>
    <property type="match status" value="1"/>
</dbReference>
<reference evidence="10" key="1">
    <citation type="submission" date="2016-10" db="EMBL/GenBank/DDBJ databases">
        <authorList>
            <person name="Benchimol M."/>
            <person name="Almeida L.G."/>
            <person name="Vasconcelos A.T."/>
            <person name="Perreira-Neves A."/>
            <person name="Rosa I.A."/>
            <person name="Tasca T."/>
            <person name="Bogo M.R."/>
            <person name="de Souza W."/>
        </authorList>
    </citation>
    <scope>NUCLEOTIDE SEQUENCE [LARGE SCALE GENOMIC DNA]</scope>
    <source>
        <strain evidence="10">K</strain>
    </source>
</reference>
<dbReference type="Gene3D" id="3.20.20.80">
    <property type="entry name" value="Glycosidases"/>
    <property type="match status" value="1"/>
</dbReference>
<dbReference type="Pfam" id="PF00728">
    <property type="entry name" value="Glyco_hydro_20"/>
    <property type="match status" value="1"/>
</dbReference>
<dbReference type="InterPro" id="IPR029018">
    <property type="entry name" value="Hex-like_dom2"/>
</dbReference>
<comment type="catalytic activity">
    <reaction evidence="1">
        <text>Hydrolysis of terminal non-reducing N-acetyl-D-hexosamine residues in N-acetyl-beta-D-hexosaminides.</text>
        <dbReference type="EC" id="3.2.1.52"/>
    </reaction>
</comment>
<evidence type="ECO:0000256" key="3">
    <source>
        <dbReference type="ARBA" id="ARBA00012663"/>
    </source>
</evidence>
<dbReference type="InterPro" id="IPR015882">
    <property type="entry name" value="HEX_bac_N"/>
</dbReference>
<evidence type="ECO:0000259" key="9">
    <source>
        <dbReference type="Pfam" id="PF02838"/>
    </source>
</evidence>
<dbReference type="InterPro" id="IPR015883">
    <property type="entry name" value="Glyco_hydro_20_cat"/>
</dbReference>
<comment type="similarity">
    <text evidence="2">Belongs to the glycosyl hydrolase 20 family.</text>
</comment>
<sequence>MLFLTFFALSFCYKPSIIPQPVELTVIDGQWTLTSTCQIGYDPSNSYAKEVAQFAADELKQSTGFSLPVVSQRVSSGIYFGKSDSLQKESEYQVIMDQSVVEIYSTTRSGLFYGYKSLLQLLPKEIYSQTKVTNIEWTAPCVTIYDYPRFSWRGAMIDSARHFFDVDTVKSFINCASNYKLNVIHIHLTEDQGWRLEIKKYPKITEIGSVRDSSPMKWNRNKSDGVVYGPFYYTEDEMRDIIEYARLREVTIVPEIEMPGHSLAILSAYPEYSCTGGPFKPRTKWGIEDDVWCAGNDEAIAFLEDILDEVLKIFPSKYIHVGGDECPKSRWNKCSKCQQRIKDLGLKNADELESWFIEHFAQFLDSRGRYCIGWDEIMNGKLPDGAAIMSWTGTEAGEKAAEEGHNVVFTPTSYCYLDYYQFPADDAYEYIGGPVLTVNHVYSYDPSSGVSDDHKHFVIGSQGNLWSEYIWEKEDLDFKAFPRLLALAEVVWTPLEKKDWSRFLGSLGESNMDKLEQMGMNPSPIQLGQRMQWFNGDFPENKWISVSWPTTGTAGSSIGSYQAAFIHTSGHPLKIRNVHLRYASVSVASDSHEGVASEEPENNLYDLYTIFPYLFGEVDVTAEVYCDGGSDCEGEVFLYYT</sequence>
<name>A0A1J4KHG5_9EUKA</name>
<evidence type="ECO:0000313" key="10">
    <source>
        <dbReference type="EMBL" id="OHT10474.1"/>
    </source>
</evidence>
<dbReference type="GO" id="GO:0004563">
    <property type="term" value="F:beta-N-acetylhexosaminidase activity"/>
    <property type="evidence" value="ECO:0007669"/>
    <property type="project" value="UniProtKB-EC"/>
</dbReference>
<evidence type="ECO:0000256" key="7">
    <source>
        <dbReference type="SAM" id="SignalP"/>
    </source>
</evidence>
<dbReference type="GO" id="GO:0005975">
    <property type="term" value="P:carbohydrate metabolic process"/>
    <property type="evidence" value="ECO:0007669"/>
    <property type="project" value="InterPro"/>
</dbReference>
<dbReference type="InterPro" id="IPR017853">
    <property type="entry name" value="GH"/>
</dbReference>
<dbReference type="PANTHER" id="PTHR22600">
    <property type="entry name" value="BETA-HEXOSAMINIDASE"/>
    <property type="match status" value="1"/>
</dbReference>
<proteinExistence type="inferred from homology"/>
<dbReference type="SUPFAM" id="SSF51445">
    <property type="entry name" value="(Trans)glycosidases"/>
    <property type="match status" value="1"/>
</dbReference>
<feature type="chain" id="PRO_5012972667" description="beta-N-acetylhexosaminidase" evidence="7">
    <location>
        <begin position="20"/>
        <end position="641"/>
    </location>
</feature>
<dbReference type="PRINTS" id="PR00738">
    <property type="entry name" value="GLHYDRLASE20"/>
</dbReference>
<dbReference type="OrthoDB" id="428480at2759"/>
<dbReference type="CDD" id="cd06563">
    <property type="entry name" value="GH20_chitobiase-like"/>
    <property type="match status" value="1"/>
</dbReference>
<gene>
    <name evidence="10" type="primary">exo</name>
    <name evidence="10" type="ORF">TRFO_20216</name>
</gene>
<dbReference type="AlphaFoldDB" id="A0A1J4KHG5"/>
<dbReference type="PANTHER" id="PTHR22600:SF57">
    <property type="entry name" value="BETA-N-ACETYLHEXOSAMINIDASE"/>
    <property type="match status" value="1"/>
</dbReference>
<dbReference type="EMBL" id="MLAK01000610">
    <property type="protein sequence ID" value="OHT10474.1"/>
    <property type="molecule type" value="Genomic_DNA"/>
</dbReference>
<keyword evidence="4" id="KW-0378">Hydrolase</keyword>
<keyword evidence="7" id="KW-0732">Signal</keyword>
<feature type="domain" description="Glycoside hydrolase family 20 catalytic" evidence="8">
    <location>
        <begin position="150"/>
        <end position="494"/>
    </location>
</feature>
<dbReference type="InterPro" id="IPR025705">
    <property type="entry name" value="Beta_hexosaminidase_sua/sub"/>
</dbReference>
<evidence type="ECO:0000259" key="8">
    <source>
        <dbReference type="Pfam" id="PF00728"/>
    </source>
</evidence>
<feature type="signal peptide" evidence="7">
    <location>
        <begin position="1"/>
        <end position="19"/>
    </location>
</feature>
<dbReference type="EC" id="3.2.1.52" evidence="3"/>
<accession>A0A1J4KHG5</accession>
<feature type="domain" description="Beta-hexosaminidase bacterial type N-terminal" evidence="9">
    <location>
        <begin position="14"/>
        <end position="147"/>
    </location>
</feature>
<evidence type="ECO:0000256" key="1">
    <source>
        <dbReference type="ARBA" id="ARBA00001231"/>
    </source>
</evidence>
<comment type="caution">
    <text evidence="10">The sequence shown here is derived from an EMBL/GenBank/DDBJ whole genome shotgun (WGS) entry which is preliminary data.</text>
</comment>
<dbReference type="RefSeq" id="XP_068363610.1">
    <property type="nucleotide sequence ID" value="XM_068501274.1"/>
</dbReference>
<dbReference type="GO" id="GO:0030203">
    <property type="term" value="P:glycosaminoglycan metabolic process"/>
    <property type="evidence" value="ECO:0007669"/>
    <property type="project" value="TreeGrafter"/>
</dbReference>
<dbReference type="GO" id="GO:0016020">
    <property type="term" value="C:membrane"/>
    <property type="evidence" value="ECO:0007669"/>
    <property type="project" value="TreeGrafter"/>
</dbReference>
<evidence type="ECO:0000256" key="4">
    <source>
        <dbReference type="ARBA" id="ARBA00022801"/>
    </source>
</evidence>
<evidence type="ECO:0000313" key="11">
    <source>
        <dbReference type="Proteomes" id="UP000179807"/>
    </source>
</evidence>
<keyword evidence="5" id="KW-0326">Glycosidase</keyword>
<organism evidence="10 11">
    <name type="scientific">Tritrichomonas foetus</name>
    <dbReference type="NCBI Taxonomy" id="1144522"/>
    <lineage>
        <taxon>Eukaryota</taxon>
        <taxon>Metamonada</taxon>
        <taxon>Parabasalia</taxon>
        <taxon>Tritrichomonadida</taxon>
        <taxon>Tritrichomonadidae</taxon>
        <taxon>Tritrichomonas</taxon>
    </lineage>
</organism>
<evidence type="ECO:0000256" key="2">
    <source>
        <dbReference type="ARBA" id="ARBA00006285"/>
    </source>
</evidence>